<keyword evidence="3 9" id="KW-0547">Nucleotide-binding</keyword>
<dbReference type="InterPro" id="IPR003008">
    <property type="entry name" value="Tubulin_FtsZ_GTPase"/>
</dbReference>
<evidence type="ECO:0000313" key="12">
    <source>
        <dbReference type="EMBL" id="PHT94452.1"/>
    </source>
</evidence>
<name>A0A2G2Z930_CAPAN</name>
<dbReference type="GO" id="GO:0005200">
    <property type="term" value="F:structural constituent of cytoskeleton"/>
    <property type="evidence" value="ECO:0000318"/>
    <property type="project" value="GO_Central"/>
</dbReference>
<evidence type="ECO:0000256" key="9">
    <source>
        <dbReference type="RuleBase" id="RU000352"/>
    </source>
</evidence>
<dbReference type="SUPFAM" id="SSF55307">
    <property type="entry name" value="Tubulin C-terminal domain-like"/>
    <property type="match status" value="1"/>
</dbReference>
<dbReference type="AlphaFoldDB" id="A0A2G2Z930"/>
<dbReference type="InterPro" id="IPR023123">
    <property type="entry name" value="Tubulin_C"/>
</dbReference>
<protein>
    <recommendedName>
        <fullName evidence="9">Tubulin alpha chain</fullName>
    </recommendedName>
</protein>
<dbReference type="InterPro" id="IPR000217">
    <property type="entry name" value="Tubulin"/>
</dbReference>
<evidence type="ECO:0000256" key="5">
    <source>
        <dbReference type="ARBA" id="ARBA00022842"/>
    </source>
</evidence>
<dbReference type="EMBL" id="AYRZ02000001">
    <property type="protein sequence ID" value="PHT94452.1"/>
    <property type="molecule type" value="Genomic_DNA"/>
</dbReference>
<reference evidence="11 13" key="2">
    <citation type="journal article" date="2017" name="Genome Biol.">
        <title>New reference genome sequences of hot pepper reveal the massive evolution of plant disease-resistance genes by retroduplication.</title>
        <authorList>
            <person name="Kim S."/>
            <person name="Park J."/>
            <person name="Yeom S.I."/>
            <person name="Kim Y.M."/>
            <person name="Seo E."/>
            <person name="Kim K.T."/>
            <person name="Kim M.S."/>
            <person name="Lee J.M."/>
            <person name="Cheong K."/>
            <person name="Shin H.S."/>
            <person name="Kim S.B."/>
            <person name="Han K."/>
            <person name="Lee J."/>
            <person name="Park M."/>
            <person name="Lee H.A."/>
            <person name="Lee H.Y."/>
            <person name="Lee Y."/>
            <person name="Oh S."/>
            <person name="Lee J.H."/>
            <person name="Choi E."/>
            <person name="Choi E."/>
            <person name="Lee S.E."/>
            <person name="Jeon J."/>
            <person name="Kim H."/>
            <person name="Choi G."/>
            <person name="Song H."/>
            <person name="Lee J."/>
            <person name="Lee S.C."/>
            <person name="Kwon J.K."/>
            <person name="Lee H.Y."/>
            <person name="Koo N."/>
            <person name="Hong Y."/>
            <person name="Kim R.W."/>
            <person name="Kang W.H."/>
            <person name="Huh J.H."/>
            <person name="Kang B.C."/>
            <person name="Yang T.J."/>
            <person name="Lee Y.H."/>
            <person name="Bennetzen J.L."/>
            <person name="Choi D."/>
        </authorList>
    </citation>
    <scope>NUCLEOTIDE SEQUENCE [LARGE SCALE GENOMIC DNA]</scope>
    <source>
        <strain evidence="13">cv. CM334</strain>
    </source>
</reference>
<dbReference type="PROSITE" id="PS00227">
    <property type="entry name" value="TUBULIN"/>
    <property type="match status" value="1"/>
</dbReference>
<dbReference type="InterPro" id="IPR002452">
    <property type="entry name" value="Alpha_tubulin"/>
</dbReference>
<keyword evidence="4" id="KW-0378">Hydrolase</keyword>
<dbReference type="PANTHER" id="PTHR11588">
    <property type="entry name" value="TUBULIN"/>
    <property type="match status" value="1"/>
</dbReference>
<dbReference type="EMBL" id="AYRZ02000006">
    <property type="protein sequence ID" value="PHT78500.1"/>
    <property type="molecule type" value="Genomic_DNA"/>
</dbReference>
<comment type="similarity">
    <text evidence="1 9">Belongs to the tubulin family.</text>
</comment>
<reference evidence="11" key="1">
    <citation type="journal article" date="2014" name="Nat. Genet.">
        <title>Genome sequence of the hot pepper provides insights into the evolution of pungency in Capsicum species.</title>
        <authorList>
            <person name="Kim S."/>
            <person name="Park M."/>
            <person name="Yeom S.I."/>
            <person name="Kim Y.M."/>
            <person name="Lee J.M."/>
            <person name="Lee H.A."/>
            <person name="Seo E."/>
            <person name="Choi J."/>
            <person name="Cheong K."/>
            <person name="Kim K.T."/>
            <person name="Jung K."/>
            <person name="Lee G.W."/>
            <person name="Oh S.K."/>
            <person name="Bae C."/>
            <person name="Kim S.B."/>
            <person name="Lee H.Y."/>
            <person name="Kim S.Y."/>
            <person name="Kim M.S."/>
            <person name="Kang B.C."/>
            <person name="Jo Y.D."/>
            <person name="Yang H.B."/>
            <person name="Jeong H.J."/>
            <person name="Kang W.H."/>
            <person name="Kwon J.K."/>
            <person name="Shin C."/>
            <person name="Lim J.Y."/>
            <person name="Park J.H."/>
            <person name="Huh J.H."/>
            <person name="Kim J.S."/>
            <person name="Kim B.D."/>
            <person name="Cohen O."/>
            <person name="Paran I."/>
            <person name="Suh M.C."/>
            <person name="Lee S.B."/>
            <person name="Kim Y.K."/>
            <person name="Shin Y."/>
            <person name="Noh S.J."/>
            <person name="Park J."/>
            <person name="Seo Y.S."/>
            <person name="Kwon S.Y."/>
            <person name="Kim H.A."/>
            <person name="Park J.M."/>
            <person name="Kim H.J."/>
            <person name="Choi S.B."/>
            <person name="Bosland P.W."/>
            <person name="Reeves G."/>
            <person name="Jo S.H."/>
            <person name="Lee B.W."/>
            <person name="Cho H.T."/>
            <person name="Choi H.S."/>
            <person name="Lee M.S."/>
            <person name="Yu Y."/>
            <person name="Do Choi Y."/>
            <person name="Park B.S."/>
            <person name="van Deynze A."/>
            <person name="Ashrafi H."/>
            <person name="Hill T."/>
            <person name="Kim W.T."/>
            <person name="Pai H.S."/>
            <person name="Ahn H.K."/>
            <person name="Yeam I."/>
            <person name="Giovannoni J.J."/>
            <person name="Rose J.K."/>
            <person name="Sorensen I."/>
            <person name="Lee S.J."/>
            <person name="Kim R.W."/>
            <person name="Choi I.Y."/>
            <person name="Choi B.S."/>
            <person name="Lim J.S."/>
            <person name="Lee Y.H."/>
            <person name="Choi D."/>
        </authorList>
    </citation>
    <scope>NUCLEOTIDE SEQUENCE [LARGE SCALE GENOMIC DNA]</scope>
</reference>
<dbReference type="OMA" id="VCECISI"/>
<dbReference type="Gramene" id="PHT94452">
    <property type="protein sequence ID" value="PHT94452"/>
    <property type="gene ID" value="T459_02334"/>
</dbReference>
<evidence type="ECO:0000256" key="8">
    <source>
        <dbReference type="ARBA" id="ARBA00049117"/>
    </source>
</evidence>
<dbReference type="Pfam" id="PF00091">
    <property type="entry name" value="Tubulin"/>
    <property type="match status" value="1"/>
</dbReference>
<dbReference type="STRING" id="4072.A0A2G2Z930"/>
<evidence type="ECO:0000259" key="10">
    <source>
        <dbReference type="SMART" id="SM00864"/>
    </source>
</evidence>
<dbReference type="Gene3D" id="1.10.287.600">
    <property type="entry name" value="Helix hairpin bin"/>
    <property type="match status" value="1"/>
</dbReference>
<dbReference type="InterPro" id="IPR008280">
    <property type="entry name" value="Tub_FtsZ_C"/>
</dbReference>
<dbReference type="Gramene" id="PHT78500">
    <property type="protein sequence ID" value="PHT78500"/>
    <property type="gene ID" value="T459_16552"/>
</dbReference>
<dbReference type="Gene3D" id="3.40.50.1440">
    <property type="entry name" value="Tubulin/FtsZ, GTPase domain"/>
    <property type="match status" value="1"/>
</dbReference>
<dbReference type="SUPFAM" id="SSF52490">
    <property type="entry name" value="Tubulin nucleotide-binding domain-like"/>
    <property type="match status" value="1"/>
</dbReference>
<dbReference type="InterPro" id="IPR017975">
    <property type="entry name" value="Tubulin_CS"/>
</dbReference>
<keyword evidence="6 9" id="KW-0342">GTP-binding</keyword>
<keyword evidence="5" id="KW-0460">Magnesium</keyword>
<dbReference type="GO" id="GO:0016787">
    <property type="term" value="F:hydrolase activity"/>
    <property type="evidence" value="ECO:0007669"/>
    <property type="project" value="UniProtKB-KW"/>
</dbReference>
<keyword evidence="2 9" id="KW-0493">Microtubule</keyword>
<dbReference type="GO" id="GO:0005737">
    <property type="term" value="C:cytoplasm"/>
    <property type="evidence" value="ECO:0000318"/>
    <property type="project" value="GO_Central"/>
</dbReference>
<dbReference type="GO" id="GO:0000278">
    <property type="term" value="P:mitotic cell cycle"/>
    <property type="evidence" value="ECO:0000318"/>
    <property type="project" value="GO_Central"/>
</dbReference>
<dbReference type="InterPro" id="IPR036525">
    <property type="entry name" value="Tubulin/FtsZ_GTPase_sf"/>
</dbReference>
<comment type="subunit">
    <text evidence="9">Dimer of alpha and beta chains. A typical microtubule is a hollow water-filled tube with an outer diameter of 25 nm and an inner diameter of 15 nM. Alpha-beta heterodimers associate head-to-tail to form protofilaments running lengthwise along the microtubule wall with the beta-tubulin subunit facing the microtubule plus end conferring a structural polarity. Microtubules usually have 13 protofilaments but different protofilament numbers can be found in some organisms and specialized cells.</text>
</comment>
<evidence type="ECO:0000256" key="7">
    <source>
        <dbReference type="ARBA" id="ARBA00034296"/>
    </source>
</evidence>
<proteinExistence type="inferred from homology"/>
<dbReference type="GO" id="GO:0005874">
    <property type="term" value="C:microtubule"/>
    <property type="evidence" value="ECO:0000318"/>
    <property type="project" value="GO_Central"/>
</dbReference>
<comment type="catalytic activity">
    <reaction evidence="8">
        <text>GTP + H2O = GDP + phosphate + H(+)</text>
        <dbReference type="Rhea" id="RHEA:19669"/>
        <dbReference type="ChEBI" id="CHEBI:15377"/>
        <dbReference type="ChEBI" id="CHEBI:15378"/>
        <dbReference type="ChEBI" id="CHEBI:37565"/>
        <dbReference type="ChEBI" id="CHEBI:43474"/>
        <dbReference type="ChEBI" id="CHEBI:58189"/>
    </reaction>
    <physiologicalReaction direction="left-to-right" evidence="8">
        <dbReference type="Rhea" id="RHEA:19670"/>
    </physiologicalReaction>
</comment>
<sequence length="194" mass="21913">MYVKTGAGKHVPTIIFVDLEPTVIDEVKNATYHQLFYPEQLISRKKDAANNFAKGHYNVSKDIVYLCLDRIRKLVDNYTSLQGFLVFNAIGGGTGSGLCSLLLECLSVDYGKNSNIAFTIYSSPQMQSCDFIFLVLGFEQMPNWLQKAFFHWYVGEGMEEVEFSEAPEDLLALEKDYEQVGAEGLDDEKDGEEY</sequence>
<comment type="caution">
    <text evidence="11">The sequence shown here is derived from an EMBL/GenBank/DDBJ whole genome shotgun (WGS) entry which is preliminary data.</text>
</comment>
<gene>
    <name evidence="12" type="ORF">T459_02334</name>
    <name evidence="11" type="ORF">T459_16552</name>
</gene>
<organism evidence="11 13">
    <name type="scientific">Capsicum annuum</name>
    <name type="common">Capsicum pepper</name>
    <dbReference type="NCBI Taxonomy" id="4072"/>
    <lineage>
        <taxon>Eukaryota</taxon>
        <taxon>Viridiplantae</taxon>
        <taxon>Streptophyta</taxon>
        <taxon>Embryophyta</taxon>
        <taxon>Tracheophyta</taxon>
        <taxon>Spermatophyta</taxon>
        <taxon>Magnoliopsida</taxon>
        <taxon>eudicotyledons</taxon>
        <taxon>Gunneridae</taxon>
        <taxon>Pentapetalae</taxon>
        <taxon>asterids</taxon>
        <taxon>lamiids</taxon>
        <taxon>Solanales</taxon>
        <taxon>Solanaceae</taxon>
        <taxon>Solanoideae</taxon>
        <taxon>Capsiceae</taxon>
        <taxon>Capsicum</taxon>
    </lineage>
</organism>
<dbReference type="SMR" id="A0A2G2Z930"/>
<evidence type="ECO:0000256" key="2">
    <source>
        <dbReference type="ARBA" id="ARBA00022701"/>
    </source>
</evidence>
<evidence type="ECO:0000313" key="13">
    <source>
        <dbReference type="Proteomes" id="UP000222542"/>
    </source>
</evidence>
<dbReference type="PRINTS" id="PR01162">
    <property type="entry name" value="ALPHATUBULIN"/>
</dbReference>
<evidence type="ECO:0000256" key="1">
    <source>
        <dbReference type="ARBA" id="ARBA00009636"/>
    </source>
</evidence>
<evidence type="ECO:0000256" key="3">
    <source>
        <dbReference type="ARBA" id="ARBA00022741"/>
    </source>
</evidence>
<accession>A0A2G2Z930</accession>
<dbReference type="GO" id="GO:0000226">
    <property type="term" value="P:microtubule cytoskeleton organization"/>
    <property type="evidence" value="ECO:0000318"/>
    <property type="project" value="GO_Central"/>
</dbReference>
<feature type="domain" description="Tubulin/FtsZ GTPase" evidence="10">
    <location>
        <begin position="1"/>
        <end position="157"/>
    </location>
</feature>
<evidence type="ECO:0000313" key="11">
    <source>
        <dbReference type="EMBL" id="PHT78500.1"/>
    </source>
</evidence>
<evidence type="ECO:0000256" key="4">
    <source>
        <dbReference type="ARBA" id="ARBA00022801"/>
    </source>
</evidence>
<dbReference type="PRINTS" id="PR01161">
    <property type="entry name" value="TUBULIN"/>
</dbReference>
<evidence type="ECO:0000256" key="6">
    <source>
        <dbReference type="ARBA" id="ARBA00023134"/>
    </source>
</evidence>
<dbReference type="GO" id="GO:0005525">
    <property type="term" value="F:GTP binding"/>
    <property type="evidence" value="ECO:0000318"/>
    <property type="project" value="GO_Central"/>
</dbReference>
<dbReference type="Proteomes" id="UP000222542">
    <property type="component" value="Unassembled WGS sequence"/>
</dbReference>
<comment type="function">
    <text evidence="7 9">Tubulin is the major constituent of microtubules, a cylinder consisting of laterally associated linear protofilaments composed of alpha- and beta-tubulin heterodimers. Microtubules grow by the addition of GTP-tubulin dimers to the microtubule end, where a stabilizing cap forms. Below the cap, tubulin dimers are in GDP-bound state, owing to GTPase activity of alpha-tubulin.</text>
</comment>
<dbReference type="SMART" id="SM00864">
    <property type="entry name" value="Tubulin"/>
    <property type="match status" value="1"/>
</dbReference>
<keyword evidence="13" id="KW-1185">Reference proteome</keyword>